<evidence type="ECO:0000313" key="5">
    <source>
        <dbReference type="Proteomes" id="UP000523146"/>
    </source>
</evidence>
<gene>
    <name evidence="4" type="primary">Srcrm</name>
    <name evidence="4" type="ORF">TOXRED_R15777</name>
</gene>
<dbReference type="Proteomes" id="UP000523146">
    <property type="component" value="Unassembled WGS sequence"/>
</dbReference>
<feature type="non-terminal residue" evidence="4">
    <location>
        <position position="144"/>
    </location>
</feature>
<reference evidence="4 5" key="1">
    <citation type="submission" date="2019-09" db="EMBL/GenBank/DDBJ databases">
        <title>Bird 10,000 Genomes (B10K) Project - Family phase.</title>
        <authorList>
            <person name="Zhang G."/>
        </authorList>
    </citation>
    <scope>NUCLEOTIDE SEQUENCE [LARGE SCALE GENOMIC DNA]</scope>
    <source>
        <strain evidence="4">B10K-DU-002-15</strain>
        <tissue evidence="4">Muscle</tissue>
    </source>
</reference>
<evidence type="ECO:0000259" key="3">
    <source>
        <dbReference type="PROSITE" id="PS50287"/>
    </source>
</evidence>
<sequence>KPPCAPGNAAAVNCSGVVESLRLLDGETRCDGWLELAISTEVWRRVPGELFFLRNFSKLCWELGCGGLDKGKVVPGTVYVWDTSGQEKDNMSHVLQTIRGMTTVPTKRPEGLPSYLFTDSVDIRDLQSWTTTAPAGTPHGAEIV</sequence>
<evidence type="ECO:0000256" key="1">
    <source>
        <dbReference type="ARBA" id="ARBA00023157"/>
    </source>
</evidence>
<evidence type="ECO:0000313" key="4">
    <source>
        <dbReference type="EMBL" id="NWS82712.1"/>
    </source>
</evidence>
<keyword evidence="1" id="KW-1015">Disulfide bond</keyword>
<comment type="caution">
    <text evidence="2">Lacks conserved residue(s) required for the propagation of feature annotation.</text>
</comment>
<organism evidence="4 5">
    <name type="scientific">Toxostoma redivivum</name>
    <name type="common">California thrasher</name>
    <dbReference type="NCBI Taxonomy" id="99882"/>
    <lineage>
        <taxon>Eukaryota</taxon>
        <taxon>Metazoa</taxon>
        <taxon>Chordata</taxon>
        <taxon>Craniata</taxon>
        <taxon>Vertebrata</taxon>
        <taxon>Euteleostomi</taxon>
        <taxon>Archelosauria</taxon>
        <taxon>Archosauria</taxon>
        <taxon>Dinosauria</taxon>
        <taxon>Saurischia</taxon>
        <taxon>Theropoda</taxon>
        <taxon>Coelurosauria</taxon>
        <taxon>Aves</taxon>
        <taxon>Neognathae</taxon>
        <taxon>Neoaves</taxon>
        <taxon>Telluraves</taxon>
        <taxon>Australaves</taxon>
        <taxon>Passeriformes</taxon>
        <taxon>Mimidae</taxon>
        <taxon>Toxostoma</taxon>
    </lineage>
</organism>
<dbReference type="EMBL" id="VXBI01003761">
    <property type="protein sequence ID" value="NWS82712.1"/>
    <property type="molecule type" value="Genomic_DNA"/>
</dbReference>
<feature type="domain" description="SRCR" evidence="3">
    <location>
        <begin position="21"/>
        <end position="66"/>
    </location>
</feature>
<name>A0A7K5INK8_TOXRE</name>
<dbReference type="SUPFAM" id="SSF56487">
    <property type="entry name" value="SRCR-like"/>
    <property type="match status" value="1"/>
</dbReference>
<proteinExistence type="predicted"/>
<dbReference type="InterPro" id="IPR001190">
    <property type="entry name" value="SRCR"/>
</dbReference>
<dbReference type="InterPro" id="IPR036772">
    <property type="entry name" value="SRCR-like_dom_sf"/>
</dbReference>
<keyword evidence="5" id="KW-1185">Reference proteome</keyword>
<feature type="non-terminal residue" evidence="4">
    <location>
        <position position="1"/>
    </location>
</feature>
<protein>
    <submittedName>
        <fullName evidence="4">SRCRM protein</fullName>
    </submittedName>
</protein>
<dbReference type="PROSITE" id="PS50287">
    <property type="entry name" value="SRCR_2"/>
    <property type="match status" value="1"/>
</dbReference>
<evidence type="ECO:0000256" key="2">
    <source>
        <dbReference type="PROSITE-ProRule" id="PRU00196"/>
    </source>
</evidence>
<dbReference type="AlphaFoldDB" id="A0A7K5INK8"/>
<dbReference type="GO" id="GO:0016020">
    <property type="term" value="C:membrane"/>
    <property type="evidence" value="ECO:0007669"/>
    <property type="project" value="InterPro"/>
</dbReference>
<comment type="caution">
    <text evidence="4">The sequence shown here is derived from an EMBL/GenBank/DDBJ whole genome shotgun (WGS) entry which is preliminary data.</text>
</comment>
<accession>A0A7K5INK8</accession>